<evidence type="ECO:0000313" key="1">
    <source>
        <dbReference type="EMBL" id="NDU99218.1"/>
    </source>
</evidence>
<evidence type="ECO:0000313" key="2">
    <source>
        <dbReference type="Proteomes" id="UP000474175"/>
    </source>
</evidence>
<name>A0A6L9LK97_9BACT</name>
<dbReference type="PANTHER" id="PTHR34585:SF22">
    <property type="entry name" value="HELIX-TURN-HELIX DOMAIN-CONTAINING PROTEIN"/>
    <property type="match status" value="1"/>
</dbReference>
<keyword evidence="2" id="KW-1185">Reference proteome</keyword>
<dbReference type="AlphaFoldDB" id="A0A6L9LK97"/>
<dbReference type="InterPro" id="IPR009061">
    <property type="entry name" value="DNA-bd_dom_put_sf"/>
</dbReference>
<comment type="caution">
    <text evidence="1">The sequence shown here is derived from an EMBL/GenBank/DDBJ whole genome shotgun (WGS) entry which is preliminary data.</text>
</comment>
<accession>A0A6L9LK97</accession>
<proteinExistence type="predicted"/>
<dbReference type="RefSeq" id="WP_163955350.1">
    <property type="nucleotide sequence ID" value="NZ_JAAFZH010000025.1"/>
</dbReference>
<sequence length="92" mass="10731">MNIELITRADLNELAQKLETQIQRVAQLGQGSEQIIYDNDDLSLKMKVSSRTLQNWRDRGLIEFSQIGHKIYYTDKAVGKFLEDNKVKFWGK</sequence>
<reference evidence="1 2" key="1">
    <citation type="submission" date="2020-02" db="EMBL/GenBank/DDBJ databases">
        <title>Draft genome sequence of two Spirosoma agri KCTC 52727 and Spirosoma terrae KCTC 52035.</title>
        <authorList>
            <person name="Rojas J."/>
            <person name="Ambika Manirajan B."/>
            <person name="Suarez C."/>
            <person name="Ratering S."/>
            <person name="Schnell S."/>
        </authorList>
    </citation>
    <scope>NUCLEOTIDE SEQUENCE [LARGE SCALE GENOMIC DNA]</scope>
    <source>
        <strain evidence="1 2">KCTC 52035</strain>
    </source>
</reference>
<dbReference type="SUPFAM" id="SSF46955">
    <property type="entry name" value="Putative DNA-binding domain"/>
    <property type="match status" value="1"/>
</dbReference>
<dbReference type="Proteomes" id="UP000474175">
    <property type="component" value="Unassembled WGS sequence"/>
</dbReference>
<protein>
    <submittedName>
        <fullName evidence="1">Helix-turn-helix domain-containing protein</fullName>
    </submittedName>
</protein>
<dbReference type="EMBL" id="JAAFZH010000025">
    <property type="protein sequence ID" value="NDU99218.1"/>
    <property type="molecule type" value="Genomic_DNA"/>
</dbReference>
<organism evidence="1 2">
    <name type="scientific">Spirosoma terrae</name>
    <dbReference type="NCBI Taxonomy" id="1968276"/>
    <lineage>
        <taxon>Bacteria</taxon>
        <taxon>Pseudomonadati</taxon>
        <taxon>Bacteroidota</taxon>
        <taxon>Cytophagia</taxon>
        <taxon>Cytophagales</taxon>
        <taxon>Cytophagaceae</taxon>
        <taxon>Spirosoma</taxon>
    </lineage>
</organism>
<gene>
    <name evidence="1" type="ORF">GK108_30345</name>
</gene>
<dbReference type="PANTHER" id="PTHR34585">
    <property type="match status" value="1"/>
</dbReference>